<evidence type="ECO:0000313" key="3">
    <source>
        <dbReference type="EMBL" id="SIS37605.1"/>
    </source>
</evidence>
<dbReference type="InterPro" id="IPR001845">
    <property type="entry name" value="HTH_ArsR_DNA-bd_dom"/>
</dbReference>
<dbReference type="OrthoDB" id="9799175at2"/>
<proteinExistence type="predicted"/>
<dbReference type="AlphaFoldDB" id="A0A1N7IKI9"/>
<reference evidence="4" key="1">
    <citation type="submission" date="2017-01" db="EMBL/GenBank/DDBJ databases">
        <authorList>
            <person name="Varghese N."/>
            <person name="Submissions S."/>
        </authorList>
    </citation>
    <scope>NUCLEOTIDE SEQUENCE [LARGE SCALE GENOMIC DNA]</scope>
    <source>
        <strain evidence="4">DSM 45196</strain>
    </source>
</reference>
<dbReference type="PROSITE" id="PS50987">
    <property type="entry name" value="HTH_ARSR_2"/>
    <property type="match status" value="1"/>
</dbReference>
<name>A0A1N7IKI9_9BACL</name>
<dbReference type="InterPro" id="IPR011991">
    <property type="entry name" value="ArsR-like_HTH"/>
</dbReference>
<keyword evidence="1 3" id="KW-0238">DNA-binding</keyword>
<dbReference type="RefSeq" id="WP_009708309.1">
    <property type="nucleotide sequence ID" value="NZ_CP048103.1"/>
</dbReference>
<feature type="domain" description="HTH arsR-type" evidence="2">
    <location>
        <begin position="1"/>
        <end position="92"/>
    </location>
</feature>
<dbReference type="Gene3D" id="1.10.10.10">
    <property type="entry name" value="Winged helix-like DNA-binding domain superfamily/Winged helix DNA-binding domain"/>
    <property type="match status" value="1"/>
</dbReference>
<evidence type="ECO:0000256" key="1">
    <source>
        <dbReference type="ARBA" id="ARBA00023125"/>
    </source>
</evidence>
<protein>
    <submittedName>
        <fullName evidence="3">DNA-binding transcriptional regulator, ArsR family</fullName>
    </submittedName>
</protein>
<dbReference type="EMBL" id="FTOD01000001">
    <property type="protein sequence ID" value="SIS37605.1"/>
    <property type="molecule type" value="Genomic_DNA"/>
</dbReference>
<dbReference type="Pfam" id="PF12840">
    <property type="entry name" value="HTH_20"/>
    <property type="match status" value="1"/>
</dbReference>
<gene>
    <name evidence="3" type="ORF">SAMN05421790_10128</name>
</gene>
<organism evidence="3 4">
    <name type="scientific">Kroppenstedtia eburnea</name>
    <dbReference type="NCBI Taxonomy" id="714067"/>
    <lineage>
        <taxon>Bacteria</taxon>
        <taxon>Bacillati</taxon>
        <taxon>Bacillota</taxon>
        <taxon>Bacilli</taxon>
        <taxon>Bacillales</taxon>
        <taxon>Thermoactinomycetaceae</taxon>
        <taxon>Kroppenstedtia</taxon>
    </lineage>
</organism>
<dbReference type="Proteomes" id="UP000186795">
    <property type="component" value="Unassembled WGS sequence"/>
</dbReference>
<dbReference type="CDD" id="cd00090">
    <property type="entry name" value="HTH_ARSR"/>
    <property type="match status" value="1"/>
</dbReference>
<dbReference type="InterPro" id="IPR036390">
    <property type="entry name" value="WH_DNA-bd_sf"/>
</dbReference>
<dbReference type="GO" id="GO:0003677">
    <property type="term" value="F:DNA binding"/>
    <property type="evidence" value="ECO:0007669"/>
    <property type="project" value="UniProtKB-KW"/>
</dbReference>
<dbReference type="InterPro" id="IPR036388">
    <property type="entry name" value="WH-like_DNA-bd_sf"/>
</dbReference>
<dbReference type="GO" id="GO:0003700">
    <property type="term" value="F:DNA-binding transcription factor activity"/>
    <property type="evidence" value="ECO:0007669"/>
    <property type="project" value="InterPro"/>
</dbReference>
<evidence type="ECO:0000259" key="2">
    <source>
        <dbReference type="PROSITE" id="PS50987"/>
    </source>
</evidence>
<evidence type="ECO:0000313" key="4">
    <source>
        <dbReference type="Proteomes" id="UP000186795"/>
    </source>
</evidence>
<dbReference type="SUPFAM" id="SSF46785">
    <property type="entry name" value="Winged helix' DNA-binding domain"/>
    <property type="match status" value="1"/>
</dbReference>
<keyword evidence="4" id="KW-1185">Reference proteome</keyword>
<dbReference type="SMART" id="SM00418">
    <property type="entry name" value="HTH_ARSR"/>
    <property type="match status" value="1"/>
</dbReference>
<dbReference type="PANTHER" id="PTHR38600:SF1">
    <property type="entry name" value="TRANSCRIPTIONAL REGULATORY PROTEIN"/>
    <property type="match status" value="1"/>
</dbReference>
<sequence>MTLATLSALSEPTRFNIVELLRDYGALTVSEIAEKLGLRLPQASKHLHVLAKADLVNVQIDANRRIYSLCPTPLIEINDWLETFTQIKEEQYNRFDELLKKAQENTNITDND</sequence>
<dbReference type="PANTHER" id="PTHR38600">
    <property type="entry name" value="TRANSCRIPTIONAL REGULATORY PROTEIN"/>
    <property type="match status" value="1"/>
</dbReference>
<accession>A0A1N7IKI9</accession>
<dbReference type="PRINTS" id="PR00778">
    <property type="entry name" value="HTHARSR"/>
</dbReference>
<dbReference type="NCBIfam" id="NF033788">
    <property type="entry name" value="HTH_metalloreg"/>
    <property type="match status" value="1"/>
</dbReference>